<dbReference type="Proteomes" id="UP000623509">
    <property type="component" value="Unassembled WGS sequence"/>
</dbReference>
<gene>
    <name evidence="1" type="ORF">BGI27_01725</name>
    <name evidence="2" type="ORF">CGU29_01445</name>
</gene>
<reference evidence="1 4" key="1">
    <citation type="submission" date="2016-08" db="EMBL/GenBank/DDBJ databases">
        <title>Candidatus Dactylopiibacterium carminicum genome sequence.</title>
        <authorList>
            <person name="Ramirez-Puebla S.T."/>
            <person name="Ormeno-Orrillo E."/>
            <person name="Vera-Ponce De Leon A."/>
            <person name="Luis L."/>
            <person name="Sanchez-Flores A."/>
            <person name="Monica R."/>
            <person name="Martinez-Romero E."/>
        </authorList>
    </citation>
    <scope>NUCLEOTIDE SEQUENCE [LARGE SCALE GENOMIC DNA]</scope>
    <source>
        <strain evidence="1">END1</strain>
    </source>
</reference>
<dbReference type="AlphaFoldDB" id="A0A272EYD3"/>
<evidence type="ECO:0000313" key="1">
    <source>
        <dbReference type="EMBL" id="KAF7600628.1"/>
    </source>
</evidence>
<sequence>MFDALQRARFGGKPVRFFLFIRQSLTWRYCTADRDITLGEHTWLSAQISRSDIKQTPEPAKDKITIKLAYLLDPAAESYPATQALGDNWQPWVPGDDVRVICAEGHYGATDLPVAQWTGVVTGVKFGDVEMELTCEPAPNTSKAINQGAKWQISCWKTVYSTGLRGCNLIPGPIAVVGTLTAVAGNNITAAEFVAQARTFVGGTAAWLADMPVARSAVVTAVAGSTATLDDVTDIEVGTELTWLDGVTPRVATVSAIAGSVLTLSDVTGLTVDATVEWEDVEEQAFSANITAHAGTTLTLDDVTGLAVASVVTAYTIPLWVDAVLTAVDGLTLTAAEFAGALFTLAGGYLTYTATNGLLIRRGIASHVLGSDTLTLTAGGPNPGIDTAVRALPTCPRTWAACAARGNTLNYGGAIYKPVKAPEGSSMSWG</sequence>
<evidence type="ECO:0000313" key="2">
    <source>
        <dbReference type="EMBL" id="PAS95137.1"/>
    </source>
</evidence>
<dbReference type="RefSeq" id="WP_095523196.1">
    <property type="nucleotide sequence ID" value="NZ_MDUX01000003.1"/>
</dbReference>
<evidence type="ECO:0000313" key="3">
    <source>
        <dbReference type="Proteomes" id="UP000216107"/>
    </source>
</evidence>
<accession>A0A272EYD3</accession>
<name>A0A272EYD3_9RHOO</name>
<dbReference type="EMBL" id="NMRN01000002">
    <property type="protein sequence ID" value="PAS95137.1"/>
    <property type="molecule type" value="Genomic_DNA"/>
</dbReference>
<protein>
    <submittedName>
        <fullName evidence="1">DUF2163 domain-containing protein</fullName>
    </submittedName>
</protein>
<dbReference type="EMBL" id="MDUX01000003">
    <property type="protein sequence ID" value="KAF7600628.1"/>
    <property type="molecule type" value="Genomic_DNA"/>
</dbReference>
<dbReference type="Proteomes" id="UP000216107">
    <property type="component" value="Unassembled WGS sequence"/>
</dbReference>
<keyword evidence="4" id="KW-1185">Reference proteome</keyword>
<reference evidence="2 3" key="2">
    <citation type="submission" date="2017-07" db="EMBL/GenBank/DDBJ databases">
        <title>Candidatus Dactylopiibacterium carminicum, a nitrogen-fixing symbiont of the cochineal insect Dactylopius coccus and Dactylopius opuntiae (Hemiptera: Coccoidea: Dactylopiidae).</title>
        <authorList>
            <person name="Vera A."/>
        </authorList>
    </citation>
    <scope>NUCLEOTIDE SEQUENCE [LARGE SCALE GENOMIC DNA]</scope>
    <source>
        <strain evidence="2 3">NFDCM</strain>
    </source>
</reference>
<organism evidence="2 3">
    <name type="scientific">Candidatus Dactylopiibacterium carminicum</name>
    <dbReference type="NCBI Taxonomy" id="857335"/>
    <lineage>
        <taxon>Bacteria</taxon>
        <taxon>Pseudomonadati</taxon>
        <taxon>Pseudomonadota</taxon>
        <taxon>Betaproteobacteria</taxon>
        <taxon>Rhodocyclales</taxon>
        <taxon>Rhodocyclaceae</taxon>
        <taxon>Candidatus Dactylopiibacterium</taxon>
    </lineage>
</organism>
<evidence type="ECO:0000313" key="4">
    <source>
        <dbReference type="Proteomes" id="UP000623509"/>
    </source>
</evidence>
<comment type="caution">
    <text evidence="2">The sequence shown here is derived from an EMBL/GenBank/DDBJ whole genome shotgun (WGS) entry which is preliminary data.</text>
</comment>
<proteinExistence type="predicted"/>